<keyword evidence="7" id="KW-0411">Iron-sulfur</keyword>
<dbReference type="GO" id="GO:0046872">
    <property type="term" value="F:metal ion binding"/>
    <property type="evidence" value="ECO:0007669"/>
    <property type="project" value="UniProtKB-KW"/>
</dbReference>
<dbReference type="InterPro" id="IPR017938">
    <property type="entry name" value="Riboflavin_synthase-like_b-brl"/>
</dbReference>
<evidence type="ECO:0000256" key="6">
    <source>
        <dbReference type="ARBA" id="ARBA00023004"/>
    </source>
</evidence>
<dbReference type="InterPro" id="IPR006058">
    <property type="entry name" value="2Fe2S_fd_BS"/>
</dbReference>
<dbReference type="KEGG" id="dlu:A6035_13775"/>
<evidence type="ECO:0000256" key="4">
    <source>
        <dbReference type="ARBA" id="ARBA00022723"/>
    </source>
</evidence>
<dbReference type="GO" id="GO:0016491">
    <property type="term" value="F:oxidoreductase activity"/>
    <property type="evidence" value="ECO:0007669"/>
    <property type="project" value="UniProtKB-KW"/>
</dbReference>
<evidence type="ECO:0000313" key="11">
    <source>
        <dbReference type="Proteomes" id="UP000244928"/>
    </source>
</evidence>
<dbReference type="RefSeq" id="WP_108848346.1">
    <property type="nucleotide sequence ID" value="NZ_CP015449.1"/>
</dbReference>
<evidence type="ECO:0000256" key="5">
    <source>
        <dbReference type="ARBA" id="ARBA00023002"/>
    </source>
</evidence>
<keyword evidence="6" id="KW-0408">Iron</keyword>
<keyword evidence="11" id="KW-1185">Reference proteome</keyword>
<dbReference type="Pfam" id="PF00175">
    <property type="entry name" value="NAD_binding_1"/>
    <property type="match status" value="1"/>
</dbReference>
<evidence type="ECO:0000313" key="10">
    <source>
        <dbReference type="EMBL" id="AWH93062.1"/>
    </source>
</evidence>
<dbReference type="OrthoDB" id="502624at2"/>
<dbReference type="SUPFAM" id="SSF54292">
    <property type="entry name" value="2Fe-2S ferredoxin-like"/>
    <property type="match status" value="1"/>
</dbReference>
<evidence type="ECO:0000256" key="3">
    <source>
        <dbReference type="ARBA" id="ARBA00022714"/>
    </source>
</evidence>
<dbReference type="GO" id="GO:0051537">
    <property type="term" value="F:2 iron, 2 sulfur cluster binding"/>
    <property type="evidence" value="ECO:0007669"/>
    <property type="project" value="UniProtKB-KW"/>
</dbReference>
<dbReference type="InterPro" id="IPR001433">
    <property type="entry name" value="OxRdtase_FAD/NAD-bd"/>
</dbReference>
<dbReference type="PANTHER" id="PTHR47354:SF1">
    <property type="entry name" value="CARNITINE MONOOXYGENASE REDUCTASE SUBUNIT"/>
    <property type="match status" value="1"/>
</dbReference>
<feature type="domain" description="FAD-binding FR-type" evidence="9">
    <location>
        <begin position="6"/>
        <end position="109"/>
    </location>
</feature>
<dbReference type="SUPFAM" id="SSF63380">
    <property type="entry name" value="Riboflavin synthase domain-like"/>
    <property type="match status" value="1"/>
</dbReference>
<dbReference type="PROSITE" id="PS51085">
    <property type="entry name" value="2FE2S_FER_2"/>
    <property type="match status" value="1"/>
</dbReference>
<feature type="domain" description="2Fe-2S ferredoxin-type" evidence="8">
    <location>
        <begin position="233"/>
        <end position="320"/>
    </location>
</feature>
<dbReference type="PROSITE" id="PS00197">
    <property type="entry name" value="2FE2S_FER_1"/>
    <property type="match status" value="1"/>
</dbReference>
<dbReference type="CDD" id="cd00207">
    <property type="entry name" value="fer2"/>
    <property type="match status" value="1"/>
</dbReference>
<dbReference type="InterPro" id="IPR017927">
    <property type="entry name" value="FAD-bd_FR_type"/>
</dbReference>
<keyword evidence="3" id="KW-0001">2Fe-2S</keyword>
<evidence type="ECO:0000256" key="7">
    <source>
        <dbReference type="ARBA" id="ARBA00023014"/>
    </source>
</evidence>
<keyword evidence="5" id="KW-0560">Oxidoreductase</keyword>
<dbReference type="PANTHER" id="PTHR47354">
    <property type="entry name" value="NADH OXIDOREDUCTASE HCR"/>
    <property type="match status" value="1"/>
</dbReference>
<dbReference type="InterPro" id="IPR012675">
    <property type="entry name" value="Beta-grasp_dom_sf"/>
</dbReference>
<dbReference type="Proteomes" id="UP000244928">
    <property type="component" value="Chromosome"/>
</dbReference>
<dbReference type="InterPro" id="IPR001041">
    <property type="entry name" value="2Fe-2S_ferredoxin-type"/>
</dbReference>
<evidence type="ECO:0000259" key="9">
    <source>
        <dbReference type="PROSITE" id="PS51384"/>
    </source>
</evidence>
<dbReference type="Gene3D" id="3.40.50.80">
    <property type="entry name" value="Nucleotide-binding domain of ferredoxin-NADP reductase (FNR) module"/>
    <property type="match status" value="1"/>
</dbReference>
<dbReference type="Pfam" id="PF00111">
    <property type="entry name" value="Fer2"/>
    <property type="match status" value="1"/>
</dbReference>
<evidence type="ECO:0000256" key="1">
    <source>
        <dbReference type="ARBA" id="ARBA00001974"/>
    </source>
</evidence>
<dbReference type="SUPFAM" id="SSF52343">
    <property type="entry name" value="Ferredoxin reductase-like, C-terminal NADP-linked domain"/>
    <property type="match status" value="1"/>
</dbReference>
<organism evidence="10 11">
    <name type="scientific">Dietzia lutea</name>
    <dbReference type="NCBI Taxonomy" id="546160"/>
    <lineage>
        <taxon>Bacteria</taxon>
        <taxon>Bacillati</taxon>
        <taxon>Actinomycetota</taxon>
        <taxon>Actinomycetes</taxon>
        <taxon>Mycobacteriales</taxon>
        <taxon>Dietziaceae</taxon>
        <taxon>Dietzia</taxon>
    </lineage>
</organism>
<accession>A0A2S1R9X4</accession>
<dbReference type="PRINTS" id="PR00409">
    <property type="entry name" value="PHDIOXRDTASE"/>
</dbReference>
<gene>
    <name evidence="10" type="ORF">A6035_13775</name>
</gene>
<keyword evidence="4" id="KW-0479">Metal-binding</keyword>
<dbReference type="CDD" id="cd06185">
    <property type="entry name" value="PDR_like"/>
    <property type="match status" value="1"/>
</dbReference>
<name>A0A2S1R9X4_9ACTN</name>
<dbReference type="Gene3D" id="3.10.20.30">
    <property type="match status" value="1"/>
</dbReference>
<evidence type="ECO:0000259" key="8">
    <source>
        <dbReference type="PROSITE" id="PS51085"/>
    </source>
</evidence>
<sequence length="320" mass="35083">MIRTHDEVELDTVVRSKEVLTDGVVSLLLVRADGESMPAWTPGAHIDIELADGIVRQYSLCGEPDDLSSWRIAILREPESRGGSRFIHDELSAGDRVRVKGPRNHFVLETSCQSILFIAGGIGITPIRTMVEEASRVGLDWNLVYGGRSRSSMAFADELVERHGERVRLLPHDEAGLLPLAELLSDVVPDRLVYCCGPEALISAVEDGVRHWPAGTLRMERFSPRQEEIGEQTSFEIEIGSTGQIVTVDEDTSALDALREAGFDIDVSCTEGVCGTCETGVLSGIPLHLDSVLTDDEREANDTMFPCVSRAKSERLTLNL</sequence>
<proteinExistence type="predicted"/>
<dbReference type="EMBL" id="CP015449">
    <property type="protein sequence ID" value="AWH93062.1"/>
    <property type="molecule type" value="Genomic_DNA"/>
</dbReference>
<keyword evidence="2" id="KW-0285">Flavoprotein</keyword>
<dbReference type="InterPro" id="IPR036010">
    <property type="entry name" value="2Fe-2S_ferredoxin-like_sf"/>
</dbReference>
<protein>
    <submittedName>
        <fullName evidence="10">Ferredoxin</fullName>
    </submittedName>
</protein>
<dbReference type="InterPro" id="IPR039261">
    <property type="entry name" value="FNR_nucleotide-bd"/>
</dbReference>
<comment type="cofactor">
    <cofactor evidence="1">
        <name>FAD</name>
        <dbReference type="ChEBI" id="CHEBI:57692"/>
    </cofactor>
</comment>
<dbReference type="InterPro" id="IPR050415">
    <property type="entry name" value="MRET"/>
</dbReference>
<dbReference type="PROSITE" id="PS51384">
    <property type="entry name" value="FAD_FR"/>
    <property type="match status" value="1"/>
</dbReference>
<evidence type="ECO:0000256" key="2">
    <source>
        <dbReference type="ARBA" id="ARBA00022630"/>
    </source>
</evidence>
<reference evidence="10 11" key="1">
    <citation type="submission" date="2016-04" db="EMBL/GenBank/DDBJ databases">
        <title>Complete genome sequence of Dietzia lutea YIM 80766T, a strain isolated from desert soil in Egypt.</title>
        <authorList>
            <person name="Zhao J."/>
            <person name="Hu B."/>
            <person name="Geng S."/>
            <person name="Nie Y."/>
            <person name="Tang Y."/>
        </authorList>
    </citation>
    <scope>NUCLEOTIDE SEQUENCE [LARGE SCALE GENOMIC DNA]</scope>
    <source>
        <strain evidence="10 11">YIM 80766</strain>
    </source>
</reference>
<dbReference type="AlphaFoldDB" id="A0A2S1R9X4"/>
<dbReference type="Gene3D" id="2.40.30.10">
    <property type="entry name" value="Translation factors"/>
    <property type="match status" value="1"/>
</dbReference>